<feature type="compositionally biased region" description="Basic and acidic residues" evidence="2">
    <location>
        <begin position="262"/>
        <end position="271"/>
    </location>
</feature>
<proteinExistence type="predicted"/>
<feature type="compositionally biased region" description="Basic and acidic residues" evidence="2">
    <location>
        <begin position="86"/>
        <end position="103"/>
    </location>
</feature>
<dbReference type="AlphaFoldDB" id="A0A0E0L1K6"/>
<dbReference type="Gramene" id="OPUNC05G11710.1">
    <property type="protein sequence ID" value="OPUNC05G11710.1"/>
    <property type="gene ID" value="OPUNC05G11710"/>
</dbReference>
<dbReference type="PANTHER" id="PTHR35166:SF11">
    <property type="entry name" value="OS05G0151550 PROTEIN"/>
    <property type="match status" value="1"/>
</dbReference>
<dbReference type="PANTHER" id="PTHR35166">
    <property type="entry name" value="OS05G0193700 PROTEIN-RELATED"/>
    <property type="match status" value="1"/>
</dbReference>
<dbReference type="Proteomes" id="UP000026962">
    <property type="component" value="Chromosome 5"/>
</dbReference>
<name>A0A0E0L1K6_ORYPU</name>
<keyword evidence="4" id="KW-1185">Reference proteome</keyword>
<organism evidence="3">
    <name type="scientific">Oryza punctata</name>
    <name type="common">Red rice</name>
    <dbReference type="NCBI Taxonomy" id="4537"/>
    <lineage>
        <taxon>Eukaryota</taxon>
        <taxon>Viridiplantae</taxon>
        <taxon>Streptophyta</taxon>
        <taxon>Embryophyta</taxon>
        <taxon>Tracheophyta</taxon>
        <taxon>Spermatophyta</taxon>
        <taxon>Magnoliopsida</taxon>
        <taxon>Liliopsida</taxon>
        <taxon>Poales</taxon>
        <taxon>Poaceae</taxon>
        <taxon>BOP clade</taxon>
        <taxon>Oryzoideae</taxon>
        <taxon>Oryzeae</taxon>
        <taxon>Oryzinae</taxon>
        <taxon>Oryza</taxon>
    </lineage>
</organism>
<feature type="region of interest" description="Disordered" evidence="2">
    <location>
        <begin position="252"/>
        <end position="275"/>
    </location>
</feature>
<accession>A0A0E0L1K6</accession>
<evidence type="ECO:0000256" key="1">
    <source>
        <dbReference type="SAM" id="Coils"/>
    </source>
</evidence>
<keyword evidence="1" id="KW-0175">Coiled coil</keyword>
<evidence type="ECO:0000313" key="4">
    <source>
        <dbReference type="Proteomes" id="UP000026962"/>
    </source>
</evidence>
<reference evidence="3" key="2">
    <citation type="submission" date="2018-05" db="EMBL/GenBank/DDBJ databases">
        <title>OpunRS2 (Oryza punctata Reference Sequence Version 2).</title>
        <authorList>
            <person name="Zhang J."/>
            <person name="Kudrna D."/>
            <person name="Lee S."/>
            <person name="Talag J."/>
            <person name="Welchert J."/>
            <person name="Wing R.A."/>
        </authorList>
    </citation>
    <scope>NUCLEOTIDE SEQUENCE [LARGE SCALE GENOMIC DNA]</scope>
</reference>
<feature type="coiled-coil region" evidence="1">
    <location>
        <begin position="285"/>
        <end position="316"/>
    </location>
</feature>
<dbReference type="HOGENOM" id="CLU_569099_0_0_1"/>
<dbReference type="EnsemblPlants" id="OPUNC05G11710.1">
    <property type="protein sequence ID" value="OPUNC05G11710.1"/>
    <property type="gene ID" value="OPUNC05G11710"/>
</dbReference>
<evidence type="ECO:0000256" key="2">
    <source>
        <dbReference type="SAM" id="MobiDB-lite"/>
    </source>
</evidence>
<sequence>MEIGGGATAHAGDLWMMMGVDDEEGEAVATCGGVAAVTATAVAACGGGTAAVVATQERRQRRLHAEEWRRWRRRGRKEGGRGGTSAEKEEGAAVPVHEGRNHDNGAGSQSEEVGRGGGGDGGCCARRSCVRLRRTEELCGGGGCAWRSDGGSDGGGGSANAWSEEGGREGWRLWPPEEGCRRPTKGGGRGLGYWTREGKEAPPNGSTSSSWARSVSLLRLYGATSRSSSPRLLEEGAEEVEATGSVAVAAAAATSAGGDGGEQEHSAKREPPPSAQYLEVLSPEKREEELEYAAHRKELDDELEAFQAQIRQGVEKNGYFLVDESYLEETAAYQAMVNEQMAKLDLSRVVFGDWEHDMWDNASSHSPLNKWAHLVHWTNGFERKPSPITAGHQPQAQGWGLDGDPWPSGVFGAKRGVVLLQETYNIYIFRRPIKFTSLSYQEENRDLQDIYLQGIEETTGNLVHPPWAVYIENLLANDIF</sequence>
<feature type="region of interest" description="Disordered" evidence="2">
    <location>
        <begin position="74"/>
        <end position="121"/>
    </location>
</feature>
<reference evidence="3" key="1">
    <citation type="submission" date="2015-04" db="UniProtKB">
        <authorList>
            <consortium name="EnsemblPlants"/>
        </authorList>
    </citation>
    <scope>IDENTIFICATION</scope>
</reference>
<evidence type="ECO:0000313" key="3">
    <source>
        <dbReference type="EnsemblPlants" id="OPUNC05G11710.1"/>
    </source>
</evidence>
<protein>
    <submittedName>
        <fullName evidence="3">Uncharacterized protein</fullName>
    </submittedName>
</protein>
<feature type="region of interest" description="Disordered" evidence="2">
    <location>
        <begin position="143"/>
        <end position="210"/>
    </location>
</feature>